<keyword evidence="7" id="KW-1185">Reference proteome</keyword>
<dbReference type="InterPro" id="IPR058637">
    <property type="entry name" value="YknX-like_C"/>
</dbReference>
<dbReference type="Gene3D" id="2.40.420.20">
    <property type="match status" value="1"/>
</dbReference>
<dbReference type="Pfam" id="PF25989">
    <property type="entry name" value="YknX_C"/>
    <property type="match status" value="1"/>
</dbReference>
<comment type="caution">
    <text evidence="6">The sequence shown here is derived from an EMBL/GenBank/DDBJ whole genome shotgun (WGS) entry which is preliminary data.</text>
</comment>
<evidence type="ECO:0000313" key="6">
    <source>
        <dbReference type="EMBL" id="TKT92550.1"/>
    </source>
</evidence>
<dbReference type="Pfam" id="PF25954">
    <property type="entry name" value="Beta-barrel_RND_2"/>
    <property type="match status" value="1"/>
</dbReference>
<feature type="domain" description="YknX-like C-terminal permuted SH3-like" evidence="5">
    <location>
        <begin position="282"/>
        <end position="348"/>
    </location>
</feature>
<gene>
    <name evidence="6" type="ORF">FDK13_11360</name>
</gene>
<dbReference type="GO" id="GO:0015562">
    <property type="term" value="F:efflux transmembrane transporter activity"/>
    <property type="evidence" value="ECO:0007669"/>
    <property type="project" value="TreeGrafter"/>
</dbReference>
<dbReference type="Pfam" id="PF25917">
    <property type="entry name" value="BSH_RND"/>
    <property type="match status" value="1"/>
</dbReference>
<evidence type="ECO:0000259" key="5">
    <source>
        <dbReference type="Pfam" id="PF25989"/>
    </source>
</evidence>
<dbReference type="Gene3D" id="2.40.30.170">
    <property type="match status" value="1"/>
</dbReference>
<feature type="domain" description="Multidrug resistance protein MdtA-like barrel-sandwich hybrid" evidence="3">
    <location>
        <begin position="73"/>
        <end position="197"/>
    </location>
</feature>
<proteinExistence type="inferred from homology"/>
<dbReference type="OrthoDB" id="9784685at2"/>
<evidence type="ECO:0000259" key="3">
    <source>
        <dbReference type="Pfam" id="PF25917"/>
    </source>
</evidence>
<keyword evidence="2" id="KW-0175">Coiled coil</keyword>
<dbReference type="AlphaFoldDB" id="A0A4U6D5C3"/>
<dbReference type="RefSeq" id="WP_137340095.1">
    <property type="nucleotide sequence ID" value="NZ_BSQH01000014.1"/>
</dbReference>
<dbReference type="InterPro" id="IPR006143">
    <property type="entry name" value="RND_pump_MFP"/>
</dbReference>
<sequence>MKKTTLIITLAVLAIVVLIGARLVSNKKTIDEKNKPVTASNAPIPVTVISVSEDTVSQMLLKTGNLIPFRETSIMATSQGQVLNVNFDLGTQVSKGSTLIQIDNKLNQLALQATQLNIDKLKKDVTRYNTLYAGNATTELQLNQTKYDYENAVNKAEQITKQIQDATVKSPISGRIVKKDIEVGEFVNAGTVLGTILDVSRLKVQVMVNEKDVYQLHEGQKVKVSADVLSGKIYPGQISYIAPRGNEEHSYQVEITVINAGPLKAGTFVNVDFSQKSKEKSLQIPRIALVESIKNPYVYVVNNNVAQQRKITVGRELGDLIEVRGGLLPGDQVVTTGQLNLTDGKPVQISK</sequence>
<evidence type="ECO:0000259" key="4">
    <source>
        <dbReference type="Pfam" id="PF25954"/>
    </source>
</evidence>
<dbReference type="InterPro" id="IPR058625">
    <property type="entry name" value="MdtA-like_BSH"/>
</dbReference>
<organism evidence="6 7">
    <name type="scientific">Dyadobacter frigoris</name>
    <dbReference type="NCBI Taxonomy" id="2576211"/>
    <lineage>
        <taxon>Bacteria</taxon>
        <taxon>Pseudomonadati</taxon>
        <taxon>Bacteroidota</taxon>
        <taxon>Cytophagia</taxon>
        <taxon>Cytophagales</taxon>
        <taxon>Spirosomataceae</taxon>
        <taxon>Dyadobacter</taxon>
    </lineage>
</organism>
<dbReference type="NCBIfam" id="TIGR01730">
    <property type="entry name" value="RND_mfp"/>
    <property type="match status" value="1"/>
</dbReference>
<evidence type="ECO:0000256" key="2">
    <source>
        <dbReference type="SAM" id="Coils"/>
    </source>
</evidence>
<comment type="similarity">
    <text evidence="1">Belongs to the membrane fusion protein (MFP) (TC 8.A.1) family.</text>
</comment>
<dbReference type="Proteomes" id="UP000304900">
    <property type="component" value="Unassembled WGS sequence"/>
</dbReference>
<dbReference type="PANTHER" id="PTHR30469">
    <property type="entry name" value="MULTIDRUG RESISTANCE PROTEIN MDTA"/>
    <property type="match status" value="1"/>
</dbReference>
<feature type="domain" description="CusB-like beta-barrel" evidence="4">
    <location>
        <begin position="204"/>
        <end position="276"/>
    </location>
</feature>
<dbReference type="Gene3D" id="2.40.50.100">
    <property type="match status" value="2"/>
</dbReference>
<protein>
    <submittedName>
        <fullName evidence="6">Efflux RND transporter periplasmic adaptor subunit</fullName>
    </submittedName>
</protein>
<dbReference type="SUPFAM" id="SSF111369">
    <property type="entry name" value="HlyD-like secretion proteins"/>
    <property type="match status" value="1"/>
</dbReference>
<evidence type="ECO:0000256" key="1">
    <source>
        <dbReference type="ARBA" id="ARBA00009477"/>
    </source>
</evidence>
<feature type="coiled-coil region" evidence="2">
    <location>
        <begin position="111"/>
        <end position="169"/>
    </location>
</feature>
<name>A0A4U6D5C3_9BACT</name>
<evidence type="ECO:0000313" key="7">
    <source>
        <dbReference type="Proteomes" id="UP000304900"/>
    </source>
</evidence>
<dbReference type="GO" id="GO:1990281">
    <property type="term" value="C:efflux pump complex"/>
    <property type="evidence" value="ECO:0007669"/>
    <property type="project" value="TreeGrafter"/>
</dbReference>
<dbReference type="InterPro" id="IPR058792">
    <property type="entry name" value="Beta-barrel_RND_2"/>
</dbReference>
<accession>A0A4U6D5C3</accession>
<dbReference type="EMBL" id="SZVO01000004">
    <property type="protein sequence ID" value="TKT92550.1"/>
    <property type="molecule type" value="Genomic_DNA"/>
</dbReference>
<reference evidence="6 7" key="1">
    <citation type="submission" date="2019-05" db="EMBL/GenBank/DDBJ databases">
        <title>Dyadobacter AR-3-8 sp. nov., isolated from arctic soil.</title>
        <authorList>
            <person name="Chaudhary D.K."/>
        </authorList>
    </citation>
    <scope>NUCLEOTIDE SEQUENCE [LARGE SCALE GENOMIC DNA]</scope>
    <source>
        <strain evidence="6 7">AR-3-8</strain>
    </source>
</reference>